<dbReference type="SUPFAM" id="SSF55811">
    <property type="entry name" value="Nudix"/>
    <property type="match status" value="1"/>
</dbReference>
<protein>
    <recommendedName>
        <fullName evidence="5 14">Adenine DNA glycosylase</fullName>
        <ecNumber evidence="4 14">3.2.2.31</ecNumber>
    </recommendedName>
</protein>
<evidence type="ECO:0000256" key="12">
    <source>
        <dbReference type="ARBA" id="ARBA00023204"/>
    </source>
</evidence>
<dbReference type="InterPro" id="IPR023170">
    <property type="entry name" value="HhH_base_excis_C"/>
</dbReference>
<dbReference type="InterPro" id="IPR044298">
    <property type="entry name" value="MIG/MutY"/>
</dbReference>
<dbReference type="Gene3D" id="1.10.1670.10">
    <property type="entry name" value="Helix-hairpin-Helix base-excision DNA repair enzymes (C-terminal)"/>
    <property type="match status" value="1"/>
</dbReference>
<evidence type="ECO:0000256" key="11">
    <source>
        <dbReference type="ARBA" id="ARBA00023014"/>
    </source>
</evidence>
<comment type="similarity">
    <text evidence="3 14">Belongs to the Nth/MutY family.</text>
</comment>
<dbReference type="SMART" id="SM00478">
    <property type="entry name" value="ENDO3c"/>
    <property type="match status" value="1"/>
</dbReference>
<keyword evidence="8 14" id="KW-0227">DNA damage</keyword>
<dbReference type="Gene3D" id="3.90.79.10">
    <property type="entry name" value="Nucleoside Triphosphate Pyrophosphohydrolase"/>
    <property type="match status" value="1"/>
</dbReference>
<dbReference type="PANTHER" id="PTHR42944">
    <property type="entry name" value="ADENINE DNA GLYCOSYLASE"/>
    <property type="match status" value="1"/>
</dbReference>
<dbReference type="GO" id="GO:0000701">
    <property type="term" value="F:purine-specific mismatch base pair DNA N-glycosylase activity"/>
    <property type="evidence" value="ECO:0007669"/>
    <property type="project" value="UniProtKB-EC"/>
</dbReference>
<dbReference type="RefSeq" id="WP_059085368.1">
    <property type="nucleotide sequence ID" value="NZ_PSQG01000008.1"/>
</dbReference>
<dbReference type="SUPFAM" id="SSF48150">
    <property type="entry name" value="DNA-glycosylase"/>
    <property type="match status" value="1"/>
</dbReference>
<evidence type="ECO:0000256" key="4">
    <source>
        <dbReference type="ARBA" id="ARBA00012045"/>
    </source>
</evidence>
<evidence type="ECO:0000256" key="7">
    <source>
        <dbReference type="ARBA" id="ARBA00022723"/>
    </source>
</evidence>
<dbReference type="Gene3D" id="1.10.340.30">
    <property type="entry name" value="Hypothetical protein, domain 2"/>
    <property type="match status" value="1"/>
</dbReference>
<dbReference type="FunFam" id="1.10.340.30:FF:000002">
    <property type="entry name" value="Adenine DNA glycosylase"/>
    <property type="match status" value="1"/>
</dbReference>
<dbReference type="GO" id="GO:0051539">
    <property type="term" value="F:4 iron, 4 sulfur cluster binding"/>
    <property type="evidence" value="ECO:0007669"/>
    <property type="project" value="UniProtKB-UniRule"/>
</dbReference>
<dbReference type="Pfam" id="PF00730">
    <property type="entry name" value="HhH-GPD"/>
    <property type="match status" value="1"/>
</dbReference>
<evidence type="ECO:0000313" key="16">
    <source>
        <dbReference type="EMBL" id="RCH44429.1"/>
    </source>
</evidence>
<dbReference type="CDD" id="cd03431">
    <property type="entry name" value="NUDIX_DNA_Glycosylase_C-MutY"/>
    <property type="match status" value="1"/>
</dbReference>
<evidence type="ECO:0000256" key="8">
    <source>
        <dbReference type="ARBA" id="ARBA00022763"/>
    </source>
</evidence>
<dbReference type="GO" id="GO:0034039">
    <property type="term" value="F:8-oxo-7,8-dihydroguanine DNA N-glycosylase activity"/>
    <property type="evidence" value="ECO:0007669"/>
    <property type="project" value="TreeGrafter"/>
</dbReference>
<feature type="domain" description="HhH-GPD" evidence="15">
    <location>
        <begin position="37"/>
        <end position="188"/>
    </location>
</feature>
<keyword evidence="12" id="KW-0234">DNA repair</keyword>
<name>A0A367G3H3_9FIRM</name>
<dbReference type="EMBL" id="PSQG01000008">
    <property type="protein sequence ID" value="RCH44429.1"/>
    <property type="molecule type" value="Genomic_DNA"/>
</dbReference>
<dbReference type="GO" id="GO:0006298">
    <property type="term" value="P:mismatch repair"/>
    <property type="evidence" value="ECO:0007669"/>
    <property type="project" value="TreeGrafter"/>
</dbReference>
<evidence type="ECO:0000259" key="15">
    <source>
        <dbReference type="SMART" id="SM00478"/>
    </source>
</evidence>
<dbReference type="Pfam" id="PF00633">
    <property type="entry name" value="HHH"/>
    <property type="match status" value="1"/>
</dbReference>
<evidence type="ECO:0000256" key="6">
    <source>
        <dbReference type="ARBA" id="ARBA00022485"/>
    </source>
</evidence>
<keyword evidence="6" id="KW-0004">4Fe-4S</keyword>
<keyword evidence="13 14" id="KW-0326">Glycosidase</keyword>
<dbReference type="GO" id="GO:0035485">
    <property type="term" value="F:adenine/guanine mispair binding"/>
    <property type="evidence" value="ECO:0007669"/>
    <property type="project" value="TreeGrafter"/>
</dbReference>
<evidence type="ECO:0000256" key="3">
    <source>
        <dbReference type="ARBA" id="ARBA00008343"/>
    </source>
</evidence>
<organism evidence="16 17">
    <name type="scientific">Blautia obeum</name>
    <dbReference type="NCBI Taxonomy" id="40520"/>
    <lineage>
        <taxon>Bacteria</taxon>
        <taxon>Bacillati</taxon>
        <taxon>Bacillota</taxon>
        <taxon>Clostridia</taxon>
        <taxon>Lachnospirales</taxon>
        <taxon>Lachnospiraceae</taxon>
        <taxon>Blautia</taxon>
    </lineage>
</organism>
<keyword evidence="7" id="KW-0479">Metal-binding</keyword>
<dbReference type="AlphaFoldDB" id="A0A367G3H3"/>
<gene>
    <name evidence="16" type="primary">mutY</name>
    <name evidence="16" type="ORF">C4886_07255</name>
</gene>
<accession>A0A367G3H3</accession>
<dbReference type="InterPro" id="IPR000445">
    <property type="entry name" value="HhH_motif"/>
</dbReference>
<proteinExistence type="inferred from homology"/>
<evidence type="ECO:0000256" key="10">
    <source>
        <dbReference type="ARBA" id="ARBA00023004"/>
    </source>
</evidence>
<dbReference type="InterPro" id="IPR015797">
    <property type="entry name" value="NUDIX_hydrolase-like_dom_sf"/>
</dbReference>
<comment type="catalytic activity">
    <reaction evidence="1 14">
        <text>Hydrolyzes free adenine bases from 7,8-dihydro-8-oxoguanine:adenine mismatched double-stranded DNA, leaving an apurinic site.</text>
        <dbReference type="EC" id="3.2.2.31"/>
    </reaction>
</comment>
<evidence type="ECO:0000256" key="5">
    <source>
        <dbReference type="ARBA" id="ARBA00022023"/>
    </source>
</evidence>
<keyword evidence="9" id="KW-0378">Hydrolase</keyword>
<keyword evidence="11" id="KW-0411">Iron-sulfur</keyword>
<dbReference type="CDD" id="cd00056">
    <property type="entry name" value="ENDO3c"/>
    <property type="match status" value="1"/>
</dbReference>
<dbReference type="GO" id="GO:0006284">
    <property type="term" value="P:base-excision repair"/>
    <property type="evidence" value="ECO:0007669"/>
    <property type="project" value="UniProtKB-UniRule"/>
</dbReference>
<dbReference type="Proteomes" id="UP000253208">
    <property type="component" value="Unassembled WGS sequence"/>
</dbReference>
<dbReference type="GO" id="GO:0046872">
    <property type="term" value="F:metal ion binding"/>
    <property type="evidence" value="ECO:0007669"/>
    <property type="project" value="UniProtKB-UniRule"/>
</dbReference>
<dbReference type="InterPro" id="IPR029119">
    <property type="entry name" value="MutY_C"/>
</dbReference>
<dbReference type="InterPro" id="IPR011257">
    <property type="entry name" value="DNA_glycosylase"/>
</dbReference>
<sequence>MPENIAEPLLKWYDKNKRILPWRDKDNAYYTWVSEIMLQQTRVEAVKPYFQRFIQELPDVAALAAAPEERIIKLWEGLGYYSRVRNMQKAAVQVMEEYGGRIPEDFETLLSLKGIGRYTAGAIASIAYGKKVPAVDGNVLRVYARLTENRGDIMKQSVRKSVENDLTEQMSEDRPGDFNQAMMELGAVVCVPNGAAKCEECPLGHFCLARKHGTVEELPVKAPKKARTIEQRTVLVIQDGAGTAIRKRPDTGLLAGLYELPNVEGHLTEKAALARVKAMGLEPLRIEALPDAKHIFSHIEWRMCAYRIAVSSLEEAPQGEFLFVDKRESDKKYAIPSAFRAYTRYMKEENS</sequence>
<evidence type="ECO:0000256" key="2">
    <source>
        <dbReference type="ARBA" id="ARBA00002933"/>
    </source>
</evidence>
<comment type="cofactor">
    <cofactor evidence="14">
        <name>[4Fe-4S] cluster</name>
        <dbReference type="ChEBI" id="CHEBI:49883"/>
    </cofactor>
    <text evidence="14">Binds 1 [4Fe-4S] cluster.</text>
</comment>
<evidence type="ECO:0000256" key="9">
    <source>
        <dbReference type="ARBA" id="ARBA00022801"/>
    </source>
</evidence>
<evidence type="ECO:0000313" key="17">
    <source>
        <dbReference type="Proteomes" id="UP000253208"/>
    </source>
</evidence>
<evidence type="ECO:0000256" key="1">
    <source>
        <dbReference type="ARBA" id="ARBA00000843"/>
    </source>
</evidence>
<dbReference type="InterPro" id="IPR005760">
    <property type="entry name" value="A/G_AdeGlyc_MutY"/>
</dbReference>
<dbReference type="Pfam" id="PF14815">
    <property type="entry name" value="NUDIX_4"/>
    <property type="match status" value="1"/>
</dbReference>
<keyword evidence="10 14" id="KW-0408">Iron</keyword>
<evidence type="ECO:0000256" key="13">
    <source>
        <dbReference type="ARBA" id="ARBA00023295"/>
    </source>
</evidence>
<comment type="function">
    <text evidence="2">Adenine glycosylase active on G-A mispairs. MutY also corrects error-prone DNA synthesis past GO lesions which are due to the oxidatively damaged form of guanine: 7,8-dihydro-8-oxoguanine (8-oxo-dGTP).</text>
</comment>
<dbReference type="InterPro" id="IPR003265">
    <property type="entry name" value="HhH-GPD_domain"/>
</dbReference>
<reference evidence="16 17" key="1">
    <citation type="submission" date="2018-02" db="EMBL/GenBank/DDBJ databases">
        <title>Complete genome sequencing of Faecalibacterium prausnitzii strains isolated from the human gut.</title>
        <authorList>
            <person name="Fitzgerald B.C."/>
            <person name="Shkoporov A.N."/>
            <person name="Ross P.R."/>
            <person name="Hill C."/>
        </authorList>
    </citation>
    <scope>NUCLEOTIDE SEQUENCE [LARGE SCALE GENOMIC DNA]</scope>
    <source>
        <strain evidence="16 17">APC942/31-1</strain>
    </source>
</reference>
<dbReference type="NCBIfam" id="TIGR01084">
    <property type="entry name" value="mutY"/>
    <property type="match status" value="1"/>
</dbReference>
<dbReference type="PANTHER" id="PTHR42944:SF1">
    <property type="entry name" value="ADENINE DNA GLYCOSYLASE"/>
    <property type="match status" value="1"/>
</dbReference>
<dbReference type="GO" id="GO:0032357">
    <property type="term" value="F:oxidized purine DNA binding"/>
    <property type="evidence" value="ECO:0007669"/>
    <property type="project" value="TreeGrafter"/>
</dbReference>
<comment type="caution">
    <text evidence="16">The sequence shown here is derived from an EMBL/GenBank/DDBJ whole genome shotgun (WGS) entry which is preliminary data.</text>
</comment>
<dbReference type="EC" id="3.2.2.31" evidence="4 14"/>
<evidence type="ECO:0000256" key="14">
    <source>
        <dbReference type="RuleBase" id="RU365096"/>
    </source>
</evidence>